<sequence>MIVTTAGRTNEAMIQTAKHIAQDLGCTYIQRNKKSVHTLLKEFDTQEVLVIGKNRYEWHRMNETEPIFFHPNTAGFRVKRWLQGEIEPFLKATELKEGMSFLDCTLGLASDSIIASLVTGEKGKVYGIEGNKVLAYLVKNGLAAWESDQDSLESAMRRIKVIQGKHQEVLSNLPDKSFDVVYFDPMFEIGIEESNGIAPLRNIAVSDALNEQTLQEAKRVARNRVVLKDHWQSEKFAQYGFTVLKRKTAKFHFGYTES</sequence>
<evidence type="ECO:0000313" key="2">
    <source>
        <dbReference type="Proteomes" id="UP000322524"/>
    </source>
</evidence>
<dbReference type="PANTHER" id="PTHR36112">
    <property type="entry name" value="RIBOSOMAL RNA SMALL SUBUNIT METHYLTRANSFERASE J"/>
    <property type="match status" value="1"/>
</dbReference>
<evidence type="ECO:0000313" key="1">
    <source>
        <dbReference type="EMBL" id="TYS68492.1"/>
    </source>
</evidence>
<dbReference type="InterPro" id="IPR029063">
    <property type="entry name" value="SAM-dependent_MTases_sf"/>
</dbReference>
<accession>A0A5D4T208</accession>
<comment type="caution">
    <text evidence="1">The sequence shown here is derived from an EMBL/GenBank/DDBJ whole genome shotgun (WGS) entry which is preliminary data.</text>
</comment>
<evidence type="ECO:0008006" key="3">
    <source>
        <dbReference type="Google" id="ProtNLM"/>
    </source>
</evidence>
<dbReference type="InterPro" id="IPR007536">
    <property type="entry name" value="16SrRNA_methylTrfase_J"/>
</dbReference>
<dbReference type="Pfam" id="PF04445">
    <property type="entry name" value="SAM_MT"/>
    <property type="match status" value="1"/>
</dbReference>
<dbReference type="SUPFAM" id="SSF53335">
    <property type="entry name" value="S-adenosyl-L-methionine-dependent methyltransferases"/>
    <property type="match status" value="1"/>
</dbReference>
<dbReference type="GO" id="GO:0008990">
    <property type="term" value="F:rRNA (guanine-N2-)-methyltransferase activity"/>
    <property type="evidence" value="ECO:0007669"/>
    <property type="project" value="InterPro"/>
</dbReference>
<proteinExistence type="predicted"/>
<gene>
    <name evidence="1" type="ORF">FZC76_12280</name>
</gene>
<dbReference type="Proteomes" id="UP000322524">
    <property type="component" value="Unassembled WGS sequence"/>
</dbReference>
<dbReference type="AlphaFoldDB" id="A0A5D4T208"/>
<dbReference type="OrthoDB" id="1653798at2"/>
<dbReference type="Gene3D" id="3.40.50.150">
    <property type="entry name" value="Vaccinia Virus protein VP39"/>
    <property type="match status" value="1"/>
</dbReference>
<dbReference type="PANTHER" id="PTHR36112:SF1">
    <property type="entry name" value="RIBOSOMAL RNA SMALL SUBUNIT METHYLTRANSFERASE J"/>
    <property type="match status" value="1"/>
</dbReference>
<organism evidence="1 2">
    <name type="scientific">Sutcliffiella horikoshii</name>
    <dbReference type="NCBI Taxonomy" id="79883"/>
    <lineage>
        <taxon>Bacteria</taxon>
        <taxon>Bacillati</taxon>
        <taxon>Bacillota</taxon>
        <taxon>Bacilli</taxon>
        <taxon>Bacillales</taxon>
        <taxon>Bacillaceae</taxon>
        <taxon>Sutcliffiella</taxon>
    </lineage>
</organism>
<reference evidence="1 2" key="1">
    <citation type="submission" date="2019-08" db="EMBL/GenBank/DDBJ databases">
        <title>Bacillus genomes from the desert of Cuatro Cienegas, Coahuila.</title>
        <authorList>
            <person name="Olmedo-Alvarez G."/>
        </authorList>
    </citation>
    <scope>NUCLEOTIDE SEQUENCE [LARGE SCALE GENOMIC DNA]</scope>
    <source>
        <strain evidence="1 2">CH28_1T</strain>
    </source>
</reference>
<dbReference type="RefSeq" id="WP_148988450.1">
    <property type="nucleotide sequence ID" value="NZ_VTEV01000004.1"/>
</dbReference>
<protein>
    <recommendedName>
        <fullName evidence="3">SAM-dependent methyltransferase</fullName>
    </recommendedName>
</protein>
<dbReference type="EMBL" id="VTEV01000004">
    <property type="protein sequence ID" value="TYS68492.1"/>
    <property type="molecule type" value="Genomic_DNA"/>
</dbReference>
<name>A0A5D4T208_9BACI</name>